<dbReference type="PROSITE" id="PS00125">
    <property type="entry name" value="SER_THR_PHOSPHATASE"/>
    <property type="match status" value="1"/>
</dbReference>
<proteinExistence type="inferred from homology"/>
<comment type="catalytic activity">
    <reaction evidence="7 8">
        <text>O-phospho-L-threonyl-[protein] + H2O = L-threonyl-[protein] + phosphate</text>
        <dbReference type="Rhea" id="RHEA:47004"/>
        <dbReference type="Rhea" id="RHEA-COMP:11060"/>
        <dbReference type="Rhea" id="RHEA-COMP:11605"/>
        <dbReference type="ChEBI" id="CHEBI:15377"/>
        <dbReference type="ChEBI" id="CHEBI:30013"/>
        <dbReference type="ChEBI" id="CHEBI:43474"/>
        <dbReference type="ChEBI" id="CHEBI:61977"/>
        <dbReference type="EC" id="3.1.3.16"/>
    </reaction>
</comment>
<dbReference type="GO" id="GO:0004722">
    <property type="term" value="F:protein serine/threonine phosphatase activity"/>
    <property type="evidence" value="ECO:0000318"/>
    <property type="project" value="GO_Central"/>
</dbReference>
<dbReference type="OrthoDB" id="442428at2759"/>
<feature type="domain" description="Serine/threonine specific protein phosphatases" evidence="9">
    <location>
        <begin position="119"/>
        <end position="124"/>
    </location>
</feature>
<evidence type="ECO:0000256" key="8">
    <source>
        <dbReference type="RuleBase" id="RU004273"/>
    </source>
</evidence>
<dbReference type="Gene3D" id="3.60.21.10">
    <property type="match status" value="1"/>
</dbReference>
<dbReference type="KEGG" id="tva:4755704"/>
<dbReference type="PRINTS" id="PR00114">
    <property type="entry name" value="STPHPHTASE"/>
</dbReference>
<dbReference type="InterPro" id="IPR029052">
    <property type="entry name" value="Metallo-depent_PP-like"/>
</dbReference>
<dbReference type="Proteomes" id="UP000001542">
    <property type="component" value="Unassembled WGS sequence"/>
</dbReference>
<keyword evidence="2" id="KW-0479">Metal-binding</keyword>
<comment type="similarity">
    <text evidence="8">Belongs to the PPP phosphatase family.</text>
</comment>
<dbReference type="InterPro" id="IPR004843">
    <property type="entry name" value="Calcineurin-like_PHP"/>
</dbReference>
<dbReference type="Pfam" id="PF00149">
    <property type="entry name" value="Metallophos"/>
    <property type="match status" value="1"/>
</dbReference>
<comment type="catalytic activity">
    <reaction evidence="6">
        <text>O-phospho-L-seryl-[protein] + H2O = L-seryl-[protein] + phosphate</text>
        <dbReference type="Rhea" id="RHEA:20629"/>
        <dbReference type="Rhea" id="RHEA-COMP:9863"/>
        <dbReference type="Rhea" id="RHEA-COMP:11604"/>
        <dbReference type="ChEBI" id="CHEBI:15377"/>
        <dbReference type="ChEBI" id="CHEBI:29999"/>
        <dbReference type="ChEBI" id="CHEBI:43474"/>
        <dbReference type="ChEBI" id="CHEBI:83421"/>
        <dbReference type="EC" id="3.1.3.16"/>
    </reaction>
</comment>
<sequence>MVDIDLVEETLCNLEHSLQLKTSSLPNLEDIEYLCEEFQTLLSKEENIVENLAGNFIVVGDLHGNFNDLIYIMRKYGHPSQSLKYLFLGDYVDRGCNSLETILYLISLKLLYPKFVTLIRGNHEFIEICKNYGFYEECNQRLGEIEGDLVFEMITGTFPYLPLAAILPNRIFAVHGGISSHIYALDDIRNIDRFQIEKSSDNIIATDLVWGDPRNLESGQLTSPSERGLGENYSLIKTIQFLKDNQLNSIIRAHEPCADGYHASLVDQDGRTVCLTVFSASNYCELNNMAAVAIIKNGNIQIEKFVSSSDEESESLPISLPMDLFSRSILVS</sequence>
<dbReference type="SMART" id="SM00156">
    <property type="entry name" value="PP2Ac"/>
    <property type="match status" value="1"/>
</dbReference>
<dbReference type="STRING" id="5722.A2FAZ0"/>
<dbReference type="PANTHER" id="PTHR11668">
    <property type="entry name" value="SERINE/THREONINE PROTEIN PHOSPHATASE"/>
    <property type="match status" value="1"/>
</dbReference>
<dbReference type="InterPro" id="IPR050341">
    <property type="entry name" value="PP1_catalytic_subunit"/>
</dbReference>
<keyword evidence="3 8" id="KW-0378">Hydrolase</keyword>
<evidence type="ECO:0000313" key="11">
    <source>
        <dbReference type="Proteomes" id="UP000001542"/>
    </source>
</evidence>
<dbReference type="VEuPathDB" id="TrichDB:TVAG_032900"/>
<evidence type="ECO:0000256" key="6">
    <source>
        <dbReference type="ARBA" id="ARBA00047761"/>
    </source>
</evidence>
<reference evidence="10" key="2">
    <citation type="journal article" date="2007" name="Science">
        <title>Draft genome sequence of the sexually transmitted pathogen Trichomonas vaginalis.</title>
        <authorList>
            <person name="Carlton J.M."/>
            <person name="Hirt R.P."/>
            <person name="Silva J.C."/>
            <person name="Delcher A.L."/>
            <person name="Schatz M."/>
            <person name="Zhao Q."/>
            <person name="Wortman J.R."/>
            <person name="Bidwell S.L."/>
            <person name="Alsmark U.C.M."/>
            <person name="Besteiro S."/>
            <person name="Sicheritz-Ponten T."/>
            <person name="Noel C.J."/>
            <person name="Dacks J.B."/>
            <person name="Foster P.G."/>
            <person name="Simillion C."/>
            <person name="Van de Peer Y."/>
            <person name="Miranda-Saavedra D."/>
            <person name="Barton G.J."/>
            <person name="Westrop G.D."/>
            <person name="Mueller S."/>
            <person name="Dessi D."/>
            <person name="Fiori P.L."/>
            <person name="Ren Q."/>
            <person name="Paulsen I."/>
            <person name="Zhang H."/>
            <person name="Bastida-Corcuera F.D."/>
            <person name="Simoes-Barbosa A."/>
            <person name="Brown M.T."/>
            <person name="Hayes R.D."/>
            <person name="Mukherjee M."/>
            <person name="Okumura C.Y."/>
            <person name="Schneider R."/>
            <person name="Smith A.J."/>
            <person name="Vanacova S."/>
            <person name="Villalvazo M."/>
            <person name="Haas B.J."/>
            <person name="Pertea M."/>
            <person name="Feldblyum T.V."/>
            <person name="Utterback T.R."/>
            <person name="Shu C.L."/>
            <person name="Osoegawa K."/>
            <person name="de Jong P.J."/>
            <person name="Hrdy I."/>
            <person name="Horvathova L."/>
            <person name="Zubacova Z."/>
            <person name="Dolezal P."/>
            <person name="Malik S.B."/>
            <person name="Logsdon J.M. Jr."/>
            <person name="Henze K."/>
            <person name="Gupta A."/>
            <person name="Wang C.C."/>
            <person name="Dunne R.L."/>
            <person name="Upcroft J.A."/>
            <person name="Upcroft P."/>
            <person name="White O."/>
            <person name="Salzberg S.L."/>
            <person name="Tang P."/>
            <person name="Chiu C.-H."/>
            <person name="Lee Y.-S."/>
            <person name="Embley T.M."/>
            <person name="Coombs G.H."/>
            <person name="Mottram J.C."/>
            <person name="Tachezy J."/>
            <person name="Fraser-Liggett C.M."/>
            <person name="Johnson P.J."/>
        </authorList>
    </citation>
    <scope>NUCLEOTIDE SEQUENCE [LARGE SCALE GENOMIC DNA]</scope>
    <source>
        <strain evidence="10">G3</strain>
    </source>
</reference>
<reference evidence="10" key="1">
    <citation type="submission" date="2006-10" db="EMBL/GenBank/DDBJ databases">
        <authorList>
            <person name="Amadeo P."/>
            <person name="Zhao Q."/>
            <person name="Wortman J."/>
            <person name="Fraser-Liggett C."/>
            <person name="Carlton J."/>
        </authorList>
    </citation>
    <scope>NUCLEOTIDE SEQUENCE</scope>
    <source>
        <strain evidence="10">G3</strain>
    </source>
</reference>
<dbReference type="AlphaFoldDB" id="A2FAZ0"/>
<dbReference type="SUPFAM" id="SSF56300">
    <property type="entry name" value="Metallo-dependent phosphatases"/>
    <property type="match status" value="1"/>
</dbReference>
<dbReference type="PANTHER" id="PTHR11668:SF300">
    <property type="entry name" value="SERINE_THREONINE-PROTEIN PHOSPHATASE"/>
    <property type="match status" value="1"/>
</dbReference>
<keyword evidence="11" id="KW-1185">Reference proteome</keyword>
<name>A2FAZ0_TRIV3</name>
<evidence type="ECO:0000256" key="3">
    <source>
        <dbReference type="ARBA" id="ARBA00022801"/>
    </source>
</evidence>
<gene>
    <name evidence="10" type="ORF">TVAG_032900</name>
</gene>
<keyword evidence="4" id="KW-0904">Protein phosphatase</keyword>
<evidence type="ECO:0000256" key="5">
    <source>
        <dbReference type="ARBA" id="ARBA00023211"/>
    </source>
</evidence>
<dbReference type="GO" id="GO:0046872">
    <property type="term" value="F:metal ion binding"/>
    <property type="evidence" value="ECO:0007669"/>
    <property type="project" value="UniProtKB-KW"/>
</dbReference>
<accession>A2FAZ0</accession>
<protein>
    <recommendedName>
        <fullName evidence="8">Serine/threonine-protein phosphatase</fullName>
        <ecNumber evidence="8">3.1.3.16</ecNumber>
    </recommendedName>
</protein>
<dbReference type="eggNOG" id="KOG0372">
    <property type="taxonomic scope" value="Eukaryota"/>
</dbReference>
<dbReference type="EMBL" id="DS113695">
    <property type="protein sequence ID" value="EAX97918.1"/>
    <property type="molecule type" value="Genomic_DNA"/>
</dbReference>
<comment type="cofactor">
    <cofactor evidence="1">
        <name>Mn(2+)</name>
        <dbReference type="ChEBI" id="CHEBI:29035"/>
    </cofactor>
</comment>
<evidence type="ECO:0000313" key="10">
    <source>
        <dbReference type="EMBL" id="EAX97918.1"/>
    </source>
</evidence>
<dbReference type="RefSeq" id="XP_001310848.1">
    <property type="nucleotide sequence ID" value="XM_001310847.1"/>
</dbReference>
<evidence type="ECO:0000259" key="9">
    <source>
        <dbReference type="PROSITE" id="PS00125"/>
    </source>
</evidence>
<dbReference type="EC" id="3.1.3.16" evidence="8"/>
<dbReference type="VEuPathDB" id="TrichDB:TVAGG3_0049320"/>
<dbReference type="InterPro" id="IPR006186">
    <property type="entry name" value="Ser/Thr-sp_prot-phosphatase"/>
</dbReference>
<evidence type="ECO:0000256" key="7">
    <source>
        <dbReference type="ARBA" id="ARBA00048336"/>
    </source>
</evidence>
<dbReference type="GO" id="GO:0090443">
    <property type="term" value="C:FAR/SIN/STRIPAK complex"/>
    <property type="evidence" value="ECO:0000318"/>
    <property type="project" value="GO_Central"/>
</dbReference>
<evidence type="ECO:0000256" key="1">
    <source>
        <dbReference type="ARBA" id="ARBA00001936"/>
    </source>
</evidence>
<keyword evidence="5" id="KW-0464">Manganese</keyword>
<evidence type="ECO:0000256" key="4">
    <source>
        <dbReference type="ARBA" id="ARBA00022912"/>
    </source>
</evidence>
<dbReference type="SMR" id="A2FAZ0"/>
<organism evidence="10 11">
    <name type="scientific">Trichomonas vaginalis (strain ATCC PRA-98 / G3)</name>
    <dbReference type="NCBI Taxonomy" id="412133"/>
    <lineage>
        <taxon>Eukaryota</taxon>
        <taxon>Metamonada</taxon>
        <taxon>Parabasalia</taxon>
        <taxon>Trichomonadida</taxon>
        <taxon>Trichomonadidae</taxon>
        <taxon>Trichomonas</taxon>
    </lineage>
</organism>
<dbReference type="InParanoid" id="A2FAZ0"/>
<evidence type="ECO:0000256" key="2">
    <source>
        <dbReference type="ARBA" id="ARBA00022723"/>
    </source>
</evidence>